<dbReference type="Proteomes" id="UP001314170">
    <property type="component" value="Unassembled WGS sequence"/>
</dbReference>
<dbReference type="PANTHER" id="PTHR24282">
    <property type="entry name" value="CYTOCHROME P450 FAMILY MEMBER"/>
    <property type="match status" value="1"/>
</dbReference>
<dbReference type="GO" id="GO:0016020">
    <property type="term" value="C:membrane"/>
    <property type="evidence" value="ECO:0007669"/>
    <property type="project" value="UniProtKB-SubCell"/>
</dbReference>
<dbReference type="PANTHER" id="PTHR24282:SF211">
    <property type="entry name" value="CYTOCHROME P450-RELATED"/>
    <property type="match status" value="1"/>
</dbReference>
<comment type="caution">
    <text evidence="13">The sequence shown here is derived from an EMBL/GenBank/DDBJ whole genome shotgun (WGS) entry which is preliminary data.</text>
</comment>
<dbReference type="Pfam" id="PF00067">
    <property type="entry name" value="p450"/>
    <property type="match status" value="1"/>
</dbReference>
<dbReference type="Gene3D" id="1.10.630.10">
    <property type="entry name" value="Cytochrome P450"/>
    <property type="match status" value="1"/>
</dbReference>
<feature type="binding site" description="axial binding residue" evidence="11">
    <location>
        <position position="455"/>
    </location>
    <ligand>
        <name>heme</name>
        <dbReference type="ChEBI" id="CHEBI:30413"/>
    </ligand>
    <ligandPart>
        <name>Fe</name>
        <dbReference type="ChEBI" id="CHEBI:18248"/>
    </ligandPart>
</feature>
<dbReference type="InterPro" id="IPR050665">
    <property type="entry name" value="Cytochrome_P450_Monooxygen"/>
</dbReference>
<dbReference type="GO" id="GO:0005506">
    <property type="term" value="F:iron ion binding"/>
    <property type="evidence" value="ECO:0007669"/>
    <property type="project" value="InterPro"/>
</dbReference>
<evidence type="ECO:0000256" key="11">
    <source>
        <dbReference type="PIRSR" id="PIRSR602401-1"/>
    </source>
</evidence>
<evidence type="ECO:0000313" key="13">
    <source>
        <dbReference type="EMBL" id="CAK7322511.1"/>
    </source>
</evidence>
<keyword evidence="3 11" id="KW-0349">Heme</keyword>
<accession>A0AAV1QLF8</accession>
<evidence type="ECO:0000256" key="3">
    <source>
        <dbReference type="ARBA" id="ARBA00022617"/>
    </source>
</evidence>
<dbReference type="PRINTS" id="PR00385">
    <property type="entry name" value="P450"/>
</dbReference>
<keyword evidence="7 12" id="KW-0560">Oxidoreductase</keyword>
<dbReference type="InterPro" id="IPR017972">
    <property type="entry name" value="Cyt_P450_CS"/>
</dbReference>
<dbReference type="GO" id="GO:0004497">
    <property type="term" value="F:monooxygenase activity"/>
    <property type="evidence" value="ECO:0007669"/>
    <property type="project" value="UniProtKB-KW"/>
</dbReference>
<keyword evidence="10" id="KW-0472">Membrane</keyword>
<evidence type="ECO:0000256" key="6">
    <source>
        <dbReference type="ARBA" id="ARBA00022989"/>
    </source>
</evidence>
<evidence type="ECO:0008006" key="15">
    <source>
        <dbReference type="Google" id="ProtNLM"/>
    </source>
</evidence>
<comment type="similarity">
    <text evidence="2 12">Belongs to the cytochrome P450 family.</text>
</comment>
<evidence type="ECO:0000256" key="9">
    <source>
        <dbReference type="ARBA" id="ARBA00023033"/>
    </source>
</evidence>
<dbReference type="EMBL" id="CAWUPB010000026">
    <property type="protein sequence ID" value="CAK7322511.1"/>
    <property type="molecule type" value="Genomic_DNA"/>
</dbReference>
<dbReference type="InterPro" id="IPR001128">
    <property type="entry name" value="Cyt_P450"/>
</dbReference>
<dbReference type="InterPro" id="IPR002401">
    <property type="entry name" value="Cyt_P450_E_grp-I"/>
</dbReference>
<keyword evidence="4" id="KW-0812">Transmembrane</keyword>
<evidence type="ECO:0000313" key="14">
    <source>
        <dbReference type="Proteomes" id="UP001314170"/>
    </source>
</evidence>
<reference evidence="13 14" key="1">
    <citation type="submission" date="2024-01" db="EMBL/GenBank/DDBJ databases">
        <authorList>
            <person name="Waweru B."/>
        </authorList>
    </citation>
    <scope>NUCLEOTIDE SEQUENCE [LARGE SCALE GENOMIC DNA]</scope>
</reference>
<dbReference type="PROSITE" id="PS00086">
    <property type="entry name" value="CYTOCHROME_P450"/>
    <property type="match status" value="1"/>
</dbReference>
<evidence type="ECO:0000256" key="2">
    <source>
        <dbReference type="ARBA" id="ARBA00010617"/>
    </source>
</evidence>
<evidence type="ECO:0000256" key="8">
    <source>
        <dbReference type="ARBA" id="ARBA00023004"/>
    </source>
</evidence>
<dbReference type="InterPro" id="IPR036396">
    <property type="entry name" value="Cyt_P450_sf"/>
</dbReference>
<keyword evidence="5 11" id="KW-0479">Metal-binding</keyword>
<evidence type="ECO:0000256" key="10">
    <source>
        <dbReference type="ARBA" id="ARBA00023136"/>
    </source>
</evidence>
<keyword evidence="8 11" id="KW-0408">Iron</keyword>
<name>A0AAV1QLF8_9ROSI</name>
<evidence type="ECO:0000256" key="1">
    <source>
        <dbReference type="ARBA" id="ARBA00004167"/>
    </source>
</evidence>
<keyword evidence="14" id="KW-1185">Reference proteome</keyword>
<sequence>MPPLFLTAVISLLLLISFLKFVHQIIWIPLRIQHHFKNQGITGPSYRPILGNLAELRRLYAAVQSSKKMPLSHDIVHRVLPFYQEWSKKYGKMFLFWYGTKPRLVISDPDMIKEVLVNNNVGGSYEKLALNPLGKVLFGEGLVVLEGKKWALHRRIANQAFNLERVKSWVPDIVASTTGMLRKWEEMRGGREEFELDVHKKLHDLSAEIISRTAFGSSYEEGKSIFRLQEKQMDLVLQALRSIYIPGFRFLPTKNNRERWRLDAETRQAIKKLIETNSRARENSRNLLSLLMSSYKNQDGKEDTLGAEEVIDECKTFYFAGKETTANVLTWALILLASHQEWQNKAREEICHAYGGNELLGAENLSHLKIVSLIINETLRLYPPAATLGRQTSERIKLGNLVLPAGTQVSIPLAAVHHDTDLWGDDANEFNPMRFNESRKHLATFFPFGLGPRICVGQNLAIFEAKIVLAMIIKDYSFVVSPTETVLHEDVEEHVISEMIIEIQSHCFIAADNAVVPTKLSDFYQASTAL</sequence>
<proteinExistence type="inferred from homology"/>
<dbReference type="GO" id="GO:0016705">
    <property type="term" value="F:oxidoreductase activity, acting on paired donors, with incorporation or reduction of molecular oxygen"/>
    <property type="evidence" value="ECO:0007669"/>
    <property type="project" value="InterPro"/>
</dbReference>
<evidence type="ECO:0000256" key="4">
    <source>
        <dbReference type="ARBA" id="ARBA00022692"/>
    </source>
</evidence>
<dbReference type="SUPFAM" id="SSF48264">
    <property type="entry name" value="Cytochrome P450"/>
    <property type="match status" value="1"/>
</dbReference>
<dbReference type="PRINTS" id="PR00463">
    <property type="entry name" value="EP450I"/>
</dbReference>
<dbReference type="AlphaFoldDB" id="A0AAV1QLF8"/>
<evidence type="ECO:0000256" key="5">
    <source>
        <dbReference type="ARBA" id="ARBA00022723"/>
    </source>
</evidence>
<evidence type="ECO:0000256" key="12">
    <source>
        <dbReference type="RuleBase" id="RU000461"/>
    </source>
</evidence>
<comment type="subcellular location">
    <subcellularLocation>
        <location evidence="1">Membrane</location>
        <topology evidence="1">Single-pass membrane protein</topology>
    </subcellularLocation>
</comment>
<organism evidence="13 14">
    <name type="scientific">Dovyalis caffra</name>
    <dbReference type="NCBI Taxonomy" id="77055"/>
    <lineage>
        <taxon>Eukaryota</taxon>
        <taxon>Viridiplantae</taxon>
        <taxon>Streptophyta</taxon>
        <taxon>Embryophyta</taxon>
        <taxon>Tracheophyta</taxon>
        <taxon>Spermatophyta</taxon>
        <taxon>Magnoliopsida</taxon>
        <taxon>eudicotyledons</taxon>
        <taxon>Gunneridae</taxon>
        <taxon>Pentapetalae</taxon>
        <taxon>rosids</taxon>
        <taxon>fabids</taxon>
        <taxon>Malpighiales</taxon>
        <taxon>Salicaceae</taxon>
        <taxon>Flacourtieae</taxon>
        <taxon>Dovyalis</taxon>
    </lineage>
</organism>
<keyword evidence="6" id="KW-1133">Transmembrane helix</keyword>
<protein>
    <recommendedName>
        <fullName evidence="15">Cytochrome P450</fullName>
    </recommendedName>
</protein>
<comment type="cofactor">
    <cofactor evidence="11">
        <name>heme</name>
        <dbReference type="ChEBI" id="CHEBI:30413"/>
    </cofactor>
</comment>
<evidence type="ECO:0000256" key="7">
    <source>
        <dbReference type="ARBA" id="ARBA00023002"/>
    </source>
</evidence>
<keyword evidence="9 12" id="KW-0503">Monooxygenase</keyword>
<dbReference type="GO" id="GO:0020037">
    <property type="term" value="F:heme binding"/>
    <property type="evidence" value="ECO:0007669"/>
    <property type="project" value="InterPro"/>
</dbReference>
<gene>
    <name evidence="13" type="ORF">DCAF_LOCUS121</name>
</gene>